<dbReference type="EMBL" id="HBGW01033182">
    <property type="protein sequence ID" value="CAD9555555.1"/>
    <property type="molecule type" value="Transcribed_RNA"/>
</dbReference>
<feature type="compositionally biased region" description="Low complexity" evidence="1">
    <location>
        <begin position="277"/>
        <end position="306"/>
    </location>
</feature>
<dbReference type="SUPFAM" id="SSF49562">
    <property type="entry name" value="C2 domain (Calcium/lipid-binding domain, CaLB)"/>
    <property type="match status" value="1"/>
</dbReference>
<name>A0A7S2JRL7_9DINO</name>
<dbReference type="GO" id="GO:0035091">
    <property type="term" value="F:phosphatidylinositol binding"/>
    <property type="evidence" value="ECO:0007669"/>
    <property type="project" value="InterPro"/>
</dbReference>
<dbReference type="InterPro" id="IPR036871">
    <property type="entry name" value="PX_dom_sf"/>
</dbReference>
<evidence type="ECO:0000313" key="3">
    <source>
        <dbReference type="EMBL" id="CAD9555555.1"/>
    </source>
</evidence>
<dbReference type="Pfam" id="PF00787">
    <property type="entry name" value="PX"/>
    <property type="match status" value="1"/>
</dbReference>
<protein>
    <recommendedName>
        <fullName evidence="2">PX domain-containing protein</fullName>
    </recommendedName>
</protein>
<dbReference type="SMART" id="SM00239">
    <property type="entry name" value="C2"/>
    <property type="match status" value="1"/>
</dbReference>
<dbReference type="SUPFAM" id="SSF64268">
    <property type="entry name" value="PX domain"/>
    <property type="match status" value="1"/>
</dbReference>
<feature type="region of interest" description="Disordered" evidence="1">
    <location>
        <begin position="272"/>
        <end position="315"/>
    </location>
</feature>
<dbReference type="InterPro" id="IPR001683">
    <property type="entry name" value="PX_dom"/>
</dbReference>
<reference evidence="3" key="1">
    <citation type="submission" date="2021-01" db="EMBL/GenBank/DDBJ databases">
        <authorList>
            <person name="Corre E."/>
            <person name="Pelletier E."/>
            <person name="Niang G."/>
            <person name="Scheremetjew M."/>
            <person name="Finn R."/>
            <person name="Kale V."/>
            <person name="Holt S."/>
            <person name="Cochrane G."/>
            <person name="Meng A."/>
            <person name="Brown T."/>
            <person name="Cohen L."/>
        </authorList>
    </citation>
    <scope>NUCLEOTIDE SEQUENCE</scope>
    <source>
        <strain evidence="3">RCC3387</strain>
    </source>
</reference>
<dbReference type="InterPro" id="IPR035892">
    <property type="entry name" value="C2_domain_sf"/>
</dbReference>
<dbReference type="Gene3D" id="3.30.1520.10">
    <property type="entry name" value="Phox-like domain"/>
    <property type="match status" value="1"/>
</dbReference>
<evidence type="ECO:0000259" key="2">
    <source>
        <dbReference type="PROSITE" id="PS50195"/>
    </source>
</evidence>
<evidence type="ECO:0000256" key="1">
    <source>
        <dbReference type="SAM" id="MobiDB-lite"/>
    </source>
</evidence>
<gene>
    <name evidence="3" type="ORF">BRAN1462_LOCUS20953</name>
</gene>
<accession>A0A7S2JRL7</accession>
<feature type="domain" description="PX" evidence="2">
    <location>
        <begin position="348"/>
        <end position="480"/>
    </location>
</feature>
<proteinExistence type="predicted"/>
<dbReference type="Gene3D" id="2.60.40.150">
    <property type="entry name" value="C2 domain"/>
    <property type="match status" value="1"/>
</dbReference>
<organism evidence="3">
    <name type="scientific">Zooxanthella nutricula</name>
    <dbReference type="NCBI Taxonomy" id="1333877"/>
    <lineage>
        <taxon>Eukaryota</taxon>
        <taxon>Sar</taxon>
        <taxon>Alveolata</taxon>
        <taxon>Dinophyceae</taxon>
        <taxon>Peridiniales</taxon>
        <taxon>Peridiniales incertae sedis</taxon>
        <taxon>Zooxanthella</taxon>
    </lineage>
</organism>
<dbReference type="InterPro" id="IPR000008">
    <property type="entry name" value="C2_dom"/>
</dbReference>
<dbReference type="AlphaFoldDB" id="A0A7S2JRL7"/>
<dbReference type="PROSITE" id="PS50195">
    <property type="entry name" value="PX"/>
    <property type="match status" value="1"/>
</dbReference>
<sequence length="480" mass="52754">MVQMGDGTAVHLKRRAAEVVAFGGAGLLCVRVAAARGVVGKKNNVNLFVRVSLGDKTKQTPRVPIKADDNSWVWRTPPFIFEVHDAKANVSLEVVDGADGDAAETPLGRFEVQAAQAQDKLGQGFQRRPLFNAGEDSGELEVEIRFEGEVPFSVEGMLQEAIAMLSGDANTSEPVQILDSELRCPSMHPITKHKKGLRWHQVLHKMDQRCSLCDDVIRPVDARWRCHHHCNFDVCEACHREVHGGFAAGSGPHPHFADLCLDLPGDAKFEAPRRGRSAGAVRRSPSVTSATRGLAGSRARGSSSGRIVRKANDGLPHSTSFGSTTALRQRFLPNTPDSYCSVDREPAKLDVLSAKLPADAVDRYDNTVFYGVDIVPEPGYEAWRVLRRYNDFSNLAERLGPHAKSFPDAPFPGKLLFTSTDAKLEERRVALEAWLQRVLARRPMPRLWLRPLHEFCHAGRSAEAGGFAPLPQSWGTSVIL</sequence>